<dbReference type="GO" id="GO:0003785">
    <property type="term" value="F:actin monomer binding"/>
    <property type="evidence" value="ECO:0007669"/>
    <property type="project" value="InterPro"/>
</dbReference>
<feature type="region of interest" description="Disordered" evidence="7">
    <location>
        <begin position="1"/>
        <end position="37"/>
    </location>
</feature>
<keyword evidence="8" id="KW-1185">Reference proteome</keyword>
<keyword evidence="5" id="KW-0206">Cytoskeleton</keyword>
<feature type="compositionally biased region" description="Basic and acidic residues" evidence="7">
    <location>
        <begin position="26"/>
        <end position="37"/>
    </location>
</feature>
<dbReference type="SMART" id="SM00152">
    <property type="entry name" value="THY"/>
    <property type="match status" value="1"/>
</dbReference>
<dbReference type="InParanoid" id="A0A7E6DXJ7"/>
<dbReference type="Gene3D" id="1.20.5.520">
    <property type="entry name" value="Single helix bin"/>
    <property type="match status" value="1"/>
</dbReference>
<comment type="subcellular location">
    <subcellularLocation>
        <location evidence="1">Cytoplasm</location>
        <location evidence="1">Cytoskeleton</location>
    </subcellularLocation>
</comment>
<dbReference type="Pfam" id="PF01290">
    <property type="entry name" value="Thymosin"/>
    <property type="match status" value="1"/>
</dbReference>
<evidence type="ECO:0000256" key="7">
    <source>
        <dbReference type="SAM" id="MobiDB-lite"/>
    </source>
</evidence>
<sequence>MAETKKFNKSKLKAEMQEKNPLPSKEMIEQEKQAGES</sequence>
<dbReference type="InterPro" id="IPR001152">
    <property type="entry name" value="Beta-thymosin"/>
</dbReference>
<keyword evidence="3" id="KW-0963">Cytoplasm</keyword>
<evidence type="ECO:0000313" key="9">
    <source>
        <dbReference type="RefSeq" id="XP_035883948.1"/>
    </source>
</evidence>
<evidence type="ECO:0000256" key="2">
    <source>
        <dbReference type="ARBA" id="ARBA00009511"/>
    </source>
</evidence>
<dbReference type="GeneID" id="118501112"/>
<dbReference type="PANTHER" id="PTHR12021:SF3">
    <property type="entry name" value="THYMOSIN BETA-4-LIKE"/>
    <property type="match status" value="1"/>
</dbReference>
<accession>A0A7E6DXJ7</accession>
<evidence type="ECO:0000313" key="8">
    <source>
        <dbReference type="Proteomes" id="UP000504628"/>
    </source>
</evidence>
<dbReference type="KEGG" id="pdic:118501112"/>
<evidence type="ECO:0000256" key="3">
    <source>
        <dbReference type="ARBA" id="ARBA00022490"/>
    </source>
</evidence>
<evidence type="ECO:0000256" key="1">
    <source>
        <dbReference type="ARBA" id="ARBA00004245"/>
    </source>
</evidence>
<feature type="compositionally biased region" description="Basic and acidic residues" evidence="7">
    <location>
        <begin position="1"/>
        <end position="18"/>
    </location>
</feature>
<dbReference type="GO" id="GO:0005856">
    <property type="term" value="C:cytoskeleton"/>
    <property type="evidence" value="ECO:0007669"/>
    <property type="project" value="UniProtKB-SubCell"/>
</dbReference>
<dbReference type="RefSeq" id="XP_035883948.1">
    <property type="nucleotide sequence ID" value="XM_036028055.1"/>
</dbReference>
<evidence type="ECO:0000256" key="6">
    <source>
        <dbReference type="ARBA" id="ARBA00025497"/>
    </source>
</evidence>
<dbReference type="OrthoDB" id="9793101at2759"/>
<evidence type="ECO:0000256" key="5">
    <source>
        <dbReference type="ARBA" id="ARBA00023212"/>
    </source>
</evidence>
<keyword evidence="4" id="KW-0009">Actin-binding</keyword>
<evidence type="ECO:0000256" key="4">
    <source>
        <dbReference type="ARBA" id="ARBA00023203"/>
    </source>
</evidence>
<dbReference type="Proteomes" id="UP000504628">
    <property type="component" value="Chromosome 1"/>
</dbReference>
<dbReference type="PANTHER" id="PTHR12021">
    <property type="entry name" value="THYMOSIN BETA"/>
    <property type="match status" value="1"/>
</dbReference>
<organism evidence="8 9">
    <name type="scientific">Phyllostomus discolor</name>
    <name type="common">pale spear-nosed bat</name>
    <dbReference type="NCBI Taxonomy" id="89673"/>
    <lineage>
        <taxon>Eukaryota</taxon>
        <taxon>Metazoa</taxon>
        <taxon>Chordata</taxon>
        <taxon>Craniata</taxon>
        <taxon>Vertebrata</taxon>
        <taxon>Euteleostomi</taxon>
        <taxon>Mammalia</taxon>
        <taxon>Eutheria</taxon>
        <taxon>Laurasiatheria</taxon>
        <taxon>Chiroptera</taxon>
        <taxon>Yangochiroptera</taxon>
        <taxon>Phyllostomidae</taxon>
        <taxon>Phyllostominae</taxon>
        <taxon>Phyllostomus</taxon>
    </lineage>
</organism>
<dbReference type="GO" id="GO:0005737">
    <property type="term" value="C:cytoplasm"/>
    <property type="evidence" value="ECO:0007669"/>
    <property type="project" value="TreeGrafter"/>
</dbReference>
<dbReference type="FunFam" id="1.20.5.520:FF:000001">
    <property type="entry name" value="Thymosin beta"/>
    <property type="match status" value="1"/>
</dbReference>
<reference evidence="9" key="1">
    <citation type="submission" date="2025-08" db="UniProtKB">
        <authorList>
            <consortium name="RefSeq"/>
        </authorList>
    </citation>
    <scope>IDENTIFICATION</scope>
    <source>
        <tissue evidence="9">Muscle</tissue>
    </source>
</reference>
<dbReference type="InterPro" id="IPR038386">
    <property type="entry name" value="Beta-thymosin_sf"/>
</dbReference>
<comment type="function">
    <text evidence="6">Plays an important role in the organization of the cytoskeleton. Binds to and sequesters actin monomers (G actin) and therefore inhibits actin polymerization.</text>
</comment>
<comment type="similarity">
    <text evidence="2">Belongs to the thymosin beta family.</text>
</comment>
<dbReference type="GO" id="GO:0030334">
    <property type="term" value="P:regulation of cell migration"/>
    <property type="evidence" value="ECO:0007669"/>
    <property type="project" value="TreeGrafter"/>
</dbReference>
<dbReference type="GO" id="GO:0007015">
    <property type="term" value="P:actin filament organization"/>
    <property type="evidence" value="ECO:0007669"/>
    <property type="project" value="InterPro"/>
</dbReference>
<dbReference type="AlphaFoldDB" id="A0A7E6DXJ7"/>
<name>A0A7E6DXJ7_9CHIR</name>
<proteinExistence type="inferred from homology"/>
<protein>
    <submittedName>
        <fullName evidence="9">Thymosin beta-4-like</fullName>
    </submittedName>
</protein>
<gene>
    <name evidence="9" type="primary">LOC118501112</name>
</gene>